<evidence type="ECO:0000313" key="2">
    <source>
        <dbReference type="Proteomes" id="UP000325218"/>
    </source>
</evidence>
<proteinExistence type="predicted"/>
<comment type="caution">
    <text evidence="1">The sequence shown here is derived from an EMBL/GenBank/DDBJ whole genome shotgun (WGS) entry which is preliminary data.</text>
</comment>
<dbReference type="SUPFAM" id="SSF50447">
    <property type="entry name" value="Translation proteins"/>
    <property type="match status" value="1"/>
</dbReference>
<organism evidence="1 2">
    <name type="scientific">Paenibacillus faecis</name>
    <dbReference type="NCBI Taxonomy" id="862114"/>
    <lineage>
        <taxon>Bacteria</taxon>
        <taxon>Bacillati</taxon>
        <taxon>Bacillota</taxon>
        <taxon>Bacilli</taxon>
        <taxon>Bacillales</taxon>
        <taxon>Paenibacillaceae</taxon>
        <taxon>Paenibacillus</taxon>
    </lineage>
</organism>
<accession>A0A5D0CP30</accession>
<dbReference type="EMBL" id="VSDO01000005">
    <property type="protein sequence ID" value="TYA10437.1"/>
    <property type="molecule type" value="Genomic_DNA"/>
</dbReference>
<dbReference type="InterPro" id="IPR009000">
    <property type="entry name" value="Transl_B-barrel_sf"/>
</dbReference>
<keyword evidence="2" id="KW-1185">Reference proteome</keyword>
<dbReference type="Proteomes" id="UP000325218">
    <property type="component" value="Unassembled WGS sequence"/>
</dbReference>
<dbReference type="RefSeq" id="WP_148456008.1">
    <property type="nucleotide sequence ID" value="NZ_VSDO01000005.1"/>
</dbReference>
<dbReference type="OrthoDB" id="2655286at2"/>
<sequence>MFEIEVIDVFKISGRGFVIGGEIIDRGTVLKNGDTLICRDYKNKKVLVKSIEMVNFGNREINFNRIGLLVDLEESEARSLIGRRLYEEE</sequence>
<dbReference type="AlphaFoldDB" id="A0A5D0CP30"/>
<evidence type="ECO:0000313" key="1">
    <source>
        <dbReference type="EMBL" id="TYA10437.1"/>
    </source>
</evidence>
<name>A0A5D0CP30_9BACL</name>
<gene>
    <name evidence="1" type="ORF">FRY98_21710</name>
</gene>
<dbReference type="Gene3D" id="2.40.30.10">
    <property type="entry name" value="Translation factors"/>
    <property type="match status" value="1"/>
</dbReference>
<reference evidence="1 2" key="1">
    <citation type="submission" date="2019-08" db="EMBL/GenBank/DDBJ databases">
        <title>Genome sequencing of Paenibacillus faecis DSM 23593(T).</title>
        <authorList>
            <person name="Kook J.-K."/>
            <person name="Park S.-N."/>
            <person name="Lim Y.K."/>
        </authorList>
    </citation>
    <scope>NUCLEOTIDE SEQUENCE [LARGE SCALE GENOMIC DNA]</scope>
    <source>
        <strain evidence="1 2">DSM 23593</strain>
    </source>
</reference>
<protein>
    <submittedName>
        <fullName evidence="1">Uncharacterized protein</fullName>
    </submittedName>
</protein>